<dbReference type="Proteomes" id="UP000249340">
    <property type="component" value="Chromosome"/>
</dbReference>
<dbReference type="SUPFAM" id="SSF54980">
    <property type="entry name" value="EF-G C-terminal domain-like"/>
    <property type="match status" value="1"/>
</dbReference>
<evidence type="ECO:0000313" key="3">
    <source>
        <dbReference type="Proteomes" id="UP000249340"/>
    </source>
</evidence>
<dbReference type="InterPro" id="IPR035647">
    <property type="entry name" value="EFG_III/V"/>
</dbReference>
<dbReference type="EMBL" id="CP031264">
    <property type="protein sequence ID" value="AXI79170.1"/>
    <property type="molecule type" value="Genomic_DNA"/>
</dbReference>
<reference evidence="3" key="1">
    <citation type="submission" date="2018-07" db="EMBL/GenBank/DDBJ databases">
        <title>Streptacidiphilus bronchialis DSM 106435 chromosome.</title>
        <authorList>
            <person name="Batra D."/>
            <person name="Gulvik C.A."/>
        </authorList>
    </citation>
    <scope>NUCLEOTIDE SEQUENCE [LARGE SCALE GENOMIC DNA]</scope>
    <source>
        <strain evidence="3">DSM 106435</strain>
    </source>
</reference>
<evidence type="ECO:0000256" key="1">
    <source>
        <dbReference type="SAM" id="MobiDB-lite"/>
    </source>
</evidence>
<protein>
    <submittedName>
        <fullName evidence="2">Uncharacterized protein</fullName>
    </submittedName>
</protein>
<keyword evidence="3" id="KW-1185">Reference proteome</keyword>
<organism evidence="2 3">
    <name type="scientific">Peterkaempfera bronchialis</name>
    <dbReference type="NCBI Taxonomy" id="2126346"/>
    <lineage>
        <taxon>Bacteria</taxon>
        <taxon>Bacillati</taxon>
        <taxon>Actinomycetota</taxon>
        <taxon>Actinomycetes</taxon>
        <taxon>Kitasatosporales</taxon>
        <taxon>Streptomycetaceae</taxon>
        <taxon>Peterkaempfera</taxon>
    </lineage>
</organism>
<dbReference type="KEGG" id="stri:C7M71_018880"/>
<gene>
    <name evidence="2" type="ORF">C7M71_018880</name>
</gene>
<sequence length="134" mass="14750">MLPYGEVQKEVIAAVLRDDFGVEAVFAPSRVVCLEREIPADVLGPVTARPAALGAHLRDPVREDSSWLLAGDLPARRVDRFTRQLPGLSHGEGVWWSQPSGDRPVSGPAPTRERPDGNPLNRQEYPRHLAQRTG</sequence>
<dbReference type="AlphaFoldDB" id="A0A345SZL5"/>
<proteinExistence type="predicted"/>
<feature type="region of interest" description="Disordered" evidence="1">
    <location>
        <begin position="87"/>
        <end position="134"/>
    </location>
</feature>
<evidence type="ECO:0000313" key="2">
    <source>
        <dbReference type="EMBL" id="AXI79170.1"/>
    </source>
</evidence>
<name>A0A345SZL5_9ACTN</name>
<accession>A0A345SZL5</accession>
<dbReference type="OrthoDB" id="9801472at2"/>